<dbReference type="PROSITE" id="PS51077">
    <property type="entry name" value="HTH_ICLR"/>
    <property type="match status" value="1"/>
</dbReference>
<evidence type="ECO:0000259" key="4">
    <source>
        <dbReference type="PROSITE" id="PS51077"/>
    </source>
</evidence>
<accession>A0A1H1W7C6</accession>
<dbReference type="EMBL" id="LT629772">
    <property type="protein sequence ID" value="SDS92944.1"/>
    <property type="molecule type" value="Genomic_DNA"/>
</dbReference>
<dbReference type="SUPFAM" id="SSF46785">
    <property type="entry name" value="Winged helix' DNA-binding domain"/>
    <property type="match status" value="1"/>
</dbReference>
<gene>
    <name evidence="6" type="ORF">SAMN04489812_3519</name>
</gene>
<keyword evidence="7" id="KW-1185">Reference proteome</keyword>
<dbReference type="InterPro" id="IPR050707">
    <property type="entry name" value="HTH_MetabolicPath_Reg"/>
</dbReference>
<organism evidence="6 7">
    <name type="scientific">Microlunatus soli</name>
    <dbReference type="NCBI Taxonomy" id="630515"/>
    <lineage>
        <taxon>Bacteria</taxon>
        <taxon>Bacillati</taxon>
        <taxon>Actinomycetota</taxon>
        <taxon>Actinomycetes</taxon>
        <taxon>Propionibacteriales</taxon>
        <taxon>Propionibacteriaceae</taxon>
        <taxon>Microlunatus</taxon>
    </lineage>
</organism>
<evidence type="ECO:0000256" key="1">
    <source>
        <dbReference type="ARBA" id="ARBA00023015"/>
    </source>
</evidence>
<dbReference type="Pfam" id="PF09339">
    <property type="entry name" value="HTH_IclR"/>
    <property type="match status" value="1"/>
</dbReference>
<reference evidence="6 7" key="1">
    <citation type="submission" date="2016-10" db="EMBL/GenBank/DDBJ databases">
        <authorList>
            <person name="de Groot N.N."/>
        </authorList>
    </citation>
    <scope>NUCLEOTIDE SEQUENCE [LARGE SCALE GENOMIC DNA]</scope>
    <source>
        <strain evidence="6 7">DSM 21800</strain>
    </source>
</reference>
<dbReference type="SUPFAM" id="SSF55781">
    <property type="entry name" value="GAF domain-like"/>
    <property type="match status" value="1"/>
</dbReference>
<dbReference type="OrthoDB" id="8479143at2"/>
<keyword evidence="1" id="KW-0805">Transcription regulation</keyword>
<protein>
    <submittedName>
        <fullName evidence="6">Transcriptional regulator, IclR family</fullName>
    </submittedName>
</protein>
<keyword evidence="3" id="KW-0804">Transcription</keyword>
<dbReference type="GO" id="GO:0003700">
    <property type="term" value="F:DNA-binding transcription factor activity"/>
    <property type="evidence" value="ECO:0007669"/>
    <property type="project" value="TreeGrafter"/>
</dbReference>
<dbReference type="AlphaFoldDB" id="A0A1H1W7C6"/>
<dbReference type="Pfam" id="PF01614">
    <property type="entry name" value="IclR_C"/>
    <property type="match status" value="1"/>
</dbReference>
<feature type="domain" description="HTH iclR-type" evidence="4">
    <location>
        <begin position="8"/>
        <end position="70"/>
    </location>
</feature>
<dbReference type="Gene3D" id="1.10.10.10">
    <property type="entry name" value="Winged helix-like DNA-binding domain superfamily/Winged helix DNA-binding domain"/>
    <property type="match status" value="1"/>
</dbReference>
<dbReference type="GO" id="GO:0003677">
    <property type="term" value="F:DNA binding"/>
    <property type="evidence" value="ECO:0007669"/>
    <property type="project" value="UniProtKB-KW"/>
</dbReference>
<dbReference type="Gene3D" id="3.30.450.40">
    <property type="match status" value="1"/>
</dbReference>
<dbReference type="InterPro" id="IPR036388">
    <property type="entry name" value="WH-like_DNA-bd_sf"/>
</dbReference>
<keyword evidence="2" id="KW-0238">DNA-binding</keyword>
<dbReference type="RefSeq" id="WP_157683531.1">
    <property type="nucleotide sequence ID" value="NZ_LT629772.1"/>
</dbReference>
<proteinExistence type="predicted"/>
<evidence type="ECO:0000256" key="3">
    <source>
        <dbReference type="ARBA" id="ARBA00023163"/>
    </source>
</evidence>
<dbReference type="GO" id="GO:0045892">
    <property type="term" value="P:negative regulation of DNA-templated transcription"/>
    <property type="evidence" value="ECO:0007669"/>
    <property type="project" value="TreeGrafter"/>
</dbReference>
<dbReference type="InterPro" id="IPR029016">
    <property type="entry name" value="GAF-like_dom_sf"/>
</dbReference>
<dbReference type="InterPro" id="IPR005471">
    <property type="entry name" value="Tscrpt_reg_IclR_N"/>
</dbReference>
<dbReference type="SMART" id="SM00346">
    <property type="entry name" value="HTH_ICLR"/>
    <property type="match status" value="1"/>
</dbReference>
<dbReference type="Proteomes" id="UP000199103">
    <property type="component" value="Chromosome I"/>
</dbReference>
<dbReference type="PANTHER" id="PTHR30136:SF24">
    <property type="entry name" value="HTH-TYPE TRANSCRIPTIONAL REPRESSOR ALLR"/>
    <property type="match status" value="1"/>
</dbReference>
<dbReference type="InterPro" id="IPR014757">
    <property type="entry name" value="Tscrpt_reg_IclR_C"/>
</dbReference>
<feature type="domain" description="IclR-ED" evidence="5">
    <location>
        <begin position="71"/>
        <end position="250"/>
    </location>
</feature>
<name>A0A1H1W7C6_9ACTN</name>
<evidence type="ECO:0000313" key="7">
    <source>
        <dbReference type="Proteomes" id="UP000199103"/>
    </source>
</evidence>
<sequence length="250" mass="26863">MAPSGKQTSSLKRGLAVLELVAQAGEHGVTVTEVAAQLGLDKSTGSRILATLREAGYVRQDVNRRYLSTPRLGKLAHRRPGAQDVAALARDRLEQLHAAHDEAIHLAVVNGGEMLFLDYLQTTKAVRTEIPMIPRPIHEVAVGVAVLAAVDHDERALLMRESMAAASVRLGQPERLRLSEQIERAQQRGWASIDSDDDITRVAVALVDAQRRPVGAICMSGPSYRIDAVLDAIVADTTAAAADISAVLPH</sequence>
<dbReference type="PROSITE" id="PS51078">
    <property type="entry name" value="ICLR_ED"/>
    <property type="match status" value="1"/>
</dbReference>
<dbReference type="PANTHER" id="PTHR30136">
    <property type="entry name" value="HELIX-TURN-HELIX TRANSCRIPTIONAL REGULATOR, ICLR FAMILY"/>
    <property type="match status" value="1"/>
</dbReference>
<evidence type="ECO:0000313" key="6">
    <source>
        <dbReference type="EMBL" id="SDS92944.1"/>
    </source>
</evidence>
<dbReference type="InterPro" id="IPR011991">
    <property type="entry name" value="ArsR-like_HTH"/>
</dbReference>
<evidence type="ECO:0000259" key="5">
    <source>
        <dbReference type="PROSITE" id="PS51078"/>
    </source>
</evidence>
<evidence type="ECO:0000256" key="2">
    <source>
        <dbReference type="ARBA" id="ARBA00023125"/>
    </source>
</evidence>
<dbReference type="CDD" id="cd00090">
    <property type="entry name" value="HTH_ARSR"/>
    <property type="match status" value="1"/>
</dbReference>
<dbReference type="InterPro" id="IPR036390">
    <property type="entry name" value="WH_DNA-bd_sf"/>
</dbReference>
<dbReference type="STRING" id="630515.SAMN04489812_3519"/>